<evidence type="ECO:0000256" key="1">
    <source>
        <dbReference type="SAM" id="MobiDB-lite"/>
    </source>
</evidence>
<keyword evidence="3" id="KW-1185">Reference proteome</keyword>
<gene>
    <name evidence="2" type="ORF">H4O21_13990</name>
</gene>
<protein>
    <submittedName>
        <fullName evidence="2">RebB family R body protein</fullName>
    </submittedName>
</protein>
<comment type="caution">
    <text evidence="2">The sequence shown here is derived from an EMBL/GenBank/DDBJ whole genome shotgun (WGS) entry which is preliminary data.</text>
</comment>
<dbReference type="AlphaFoldDB" id="A0A839ITG0"/>
<dbReference type="EMBL" id="JACJFM010000018">
    <property type="protein sequence ID" value="MBB1487717.1"/>
    <property type="molecule type" value="Genomic_DNA"/>
</dbReference>
<feature type="compositionally biased region" description="Polar residues" evidence="1">
    <location>
        <begin position="96"/>
        <end position="129"/>
    </location>
</feature>
<proteinExistence type="predicted"/>
<sequence length="210" mass="22475">MSDTPDKNAENNQNSTVLQAFDHQATGFVDATFAETLGLAMHNAITSQMNSQMAASTSVTSACNRILKSSAHSMSAPESADQPTDTTQPETPDTGLPQTEATTPVQQNDTSPQNAYTIEGNHQQWTANDQGLPPDMNSASHYPPAQDHYTLPHEQTAESPSAMHPVVQSVQPVQAPSVHDLEVISADTAAKKTGFFSRLLGLQARNPISH</sequence>
<accession>A0A839ITG0</accession>
<dbReference type="Proteomes" id="UP000565262">
    <property type="component" value="Unassembled WGS sequence"/>
</dbReference>
<name>A0A839ITG0_9GAMM</name>
<feature type="compositionally biased region" description="Low complexity" evidence="1">
    <location>
        <begin position="81"/>
        <end position="94"/>
    </location>
</feature>
<evidence type="ECO:0000313" key="2">
    <source>
        <dbReference type="EMBL" id="MBB1487717.1"/>
    </source>
</evidence>
<feature type="region of interest" description="Disordered" evidence="1">
    <location>
        <begin position="70"/>
        <end position="149"/>
    </location>
</feature>
<evidence type="ECO:0000313" key="3">
    <source>
        <dbReference type="Proteomes" id="UP000565262"/>
    </source>
</evidence>
<dbReference type="RefSeq" id="WP_182809495.1">
    <property type="nucleotide sequence ID" value="NZ_JACJFM010000018.1"/>
</dbReference>
<dbReference type="Pfam" id="PF11747">
    <property type="entry name" value="RebB"/>
    <property type="match status" value="1"/>
</dbReference>
<dbReference type="InterPro" id="IPR021070">
    <property type="entry name" value="Killing_trait_RebB"/>
</dbReference>
<organism evidence="2 3">
    <name type="scientific">Oceanospirillum sediminis</name>
    <dbReference type="NCBI Taxonomy" id="2760088"/>
    <lineage>
        <taxon>Bacteria</taxon>
        <taxon>Pseudomonadati</taxon>
        <taxon>Pseudomonadota</taxon>
        <taxon>Gammaproteobacteria</taxon>
        <taxon>Oceanospirillales</taxon>
        <taxon>Oceanospirillaceae</taxon>
        <taxon>Oceanospirillum</taxon>
    </lineage>
</organism>
<reference evidence="2 3" key="1">
    <citation type="submission" date="2020-08" db="EMBL/GenBank/DDBJ databases">
        <title>Oceanospirillum sp. nov. isolated from marine sediment.</title>
        <authorList>
            <person name="Ji X."/>
        </authorList>
    </citation>
    <scope>NUCLEOTIDE SEQUENCE [LARGE SCALE GENOMIC DNA]</scope>
    <source>
        <strain evidence="2 3">D5</strain>
    </source>
</reference>